<sequence>CPDGINDDQLLLKSSPQSIKYDILSSSVSKDDILYKYSLPDLLFVFPSIFGIVGGLLIY</sequence>
<name>X1FG59_9ZZZZ</name>
<comment type="caution">
    <text evidence="2">The sequence shown here is derived from an EMBL/GenBank/DDBJ whole genome shotgun (WGS) entry which is preliminary data.</text>
</comment>
<evidence type="ECO:0000256" key="1">
    <source>
        <dbReference type="SAM" id="Phobius"/>
    </source>
</evidence>
<dbReference type="AlphaFoldDB" id="X1FG59"/>
<feature type="transmembrane region" description="Helical" evidence="1">
    <location>
        <begin position="37"/>
        <end position="58"/>
    </location>
</feature>
<keyword evidence="1" id="KW-1133">Transmembrane helix</keyword>
<accession>X1FG59</accession>
<keyword evidence="1" id="KW-0812">Transmembrane</keyword>
<protein>
    <submittedName>
        <fullName evidence="2">Uncharacterized protein</fullName>
    </submittedName>
</protein>
<organism evidence="2">
    <name type="scientific">marine sediment metagenome</name>
    <dbReference type="NCBI Taxonomy" id="412755"/>
    <lineage>
        <taxon>unclassified sequences</taxon>
        <taxon>metagenomes</taxon>
        <taxon>ecological metagenomes</taxon>
    </lineage>
</organism>
<feature type="non-terminal residue" evidence="2">
    <location>
        <position position="1"/>
    </location>
</feature>
<dbReference type="EMBL" id="BARU01010055">
    <property type="protein sequence ID" value="GAH44611.1"/>
    <property type="molecule type" value="Genomic_DNA"/>
</dbReference>
<gene>
    <name evidence="2" type="ORF">S03H2_19278</name>
</gene>
<keyword evidence="1" id="KW-0472">Membrane</keyword>
<reference evidence="2" key="1">
    <citation type="journal article" date="2014" name="Front. Microbiol.">
        <title>High frequency of phylogenetically diverse reductive dehalogenase-homologous genes in deep subseafloor sedimentary metagenomes.</title>
        <authorList>
            <person name="Kawai M."/>
            <person name="Futagami T."/>
            <person name="Toyoda A."/>
            <person name="Takaki Y."/>
            <person name="Nishi S."/>
            <person name="Hori S."/>
            <person name="Arai W."/>
            <person name="Tsubouchi T."/>
            <person name="Morono Y."/>
            <person name="Uchiyama I."/>
            <person name="Ito T."/>
            <person name="Fujiyama A."/>
            <person name="Inagaki F."/>
            <person name="Takami H."/>
        </authorList>
    </citation>
    <scope>NUCLEOTIDE SEQUENCE</scope>
    <source>
        <strain evidence="2">Expedition CK06-06</strain>
    </source>
</reference>
<evidence type="ECO:0000313" key="2">
    <source>
        <dbReference type="EMBL" id="GAH44611.1"/>
    </source>
</evidence>
<proteinExistence type="predicted"/>